<dbReference type="Pfam" id="PF14278">
    <property type="entry name" value="TetR_C_8"/>
    <property type="match status" value="1"/>
</dbReference>
<sequence length="190" mass="22101">MILNNLAITNFNDVVRHRSTFYAHYQDKDAMVDHFENQILTDIRGLMNDHLEETMKFQSISDHSFQTYPVVDQIIEYINHEFDLIRVLLGPKGDHHLEEKVESLLMEIIDADLFRLKGKMGMTREIPDNFAHKIIVSGLMSIIKVWLLEGNPESPEEISKIIMKTRYMSPYDLLGIDEKPTKKAISQRKG</sequence>
<keyword evidence="5" id="KW-1185">Reference proteome</keyword>
<name>A0A224V391_9LACO</name>
<evidence type="ECO:0000313" key="3">
    <source>
        <dbReference type="EMBL" id="TDG94892.1"/>
    </source>
</evidence>
<proteinExistence type="predicted"/>
<dbReference type="EMBL" id="BDGB01000029">
    <property type="protein sequence ID" value="GAW71326.1"/>
    <property type="molecule type" value="Genomic_DNA"/>
</dbReference>
<comment type="caution">
    <text evidence="2">The sequence shown here is derived from an EMBL/GenBank/DDBJ whole genome shotgun (WGS) entry which is preliminary data.</text>
</comment>
<evidence type="ECO:0000313" key="2">
    <source>
        <dbReference type="EMBL" id="GAW71326.1"/>
    </source>
</evidence>
<dbReference type="PANTHER" id="PTHR43479:SF7">
    <property type="entry name" value="TETR-FAMILY TRANSCRIPTIONAL REGULATOR"/>
    <property type="match status" value="1"/>
</dbReference>
<accession>A0A224V391</accession>
<protein>
    <submittedName>
        <fullName evidence="2">TetR family transcriptional regulator</fullName>
    </submittedName>
</protein>
<gene>
    <name evidence="2" type="primary">tetR_3</name>
    <name evidence="3" type="ORF">C5L28_000931</name>
    <name evidence="2" type="ORF">LPKJCM_00406</name>
</gene>
<reference evidence="3 5" key="2">
    <citation type="journal article" date="2019" name="Appl. Microbiol. Biotechnol.">
        <title>Uncovering carbohydrate metabolism through a genotype-phenotype association study of 56 lactic acid bacteria genomes.</title>
        <authorList>
            <person name="Buron-Moles G."/>
            <person name="Chailyan A."/>
            <person name="Dolejs I."/>
            <person name="Forster J."/>
            <person name="Miks M.H."/>
        </authorList>
    </citation>
    <scope>NUCLEOTIDE SEQUENCE [LARGE SCALE GENOMIC DNA]</scope>
    <source>
        <strain evidence="3 5">DSM 10551</strain>
    </source>
</reference>
<feature type="domain" description="Transcriptional regulator TetR C-terminal Firmicutes type" evidence="1">
    <location>
        <begin position="68"/>
        <end position="164"/>
    </location>
</feature>
<dbReference type="Gene3D" id="1.10.357.10">
    <property type="entry name" value="Tetracycline Repressor, domain 2"/>
    <property type="match status" value="1"/>
</dbReference>
<organism evidence="2 4">
    <name type="scientific">Lentilactobacillus parakefiri</name>
    <dbReference type="NCBI Taxonomy" id="152332"/>
    <lineage>
        <taxon>Bacteria</taxon>
        <taxon>Bacillati</taxon>
        <taxon>Bacillota</taxon>
        <taxon>Bacilli</taxon>
        <taxon>Lactobacillales</taxon>
        <taxon>Lactobacillaceae</taxon>
        <taxon>Lentilactobacillus</taxon>
    </lineage>
</organism>
<reference evidence="3" key="3">
    <citation type="submission" date="2019-02" db="EMBL/GenBank/DDBJ databases">
        <authorList>
            <person name="Buron G."/>
            <person name="Chaylann A."/>
            <person name="Dolejs I."/>
            <person name="Forster J."/>
            <person name="Miks M.H."/>
        </authorList>
    </citation>
    <scope>NUCLEOTIDE SEQUENCE</scope>
    <source>
        <strain evidence="3">DSM 10551</strain>
    </source>
</reference>
<reference evidence="2 4" key="1">
    <citation type="journal article" date="2017" name="Biosci Microbiota Food Health">
        <title>Genomic characterization reconfirms the taxonomic status of Lactobacillus parakefiri.</title>
        <authorList>
            <person name="Tanizawa Y."/>
            <person name="Kobayashi H."/>
            <person name="Kaminuma E."/>
            <person name="Sakamoto M."/>
            <person name="Ohkuma M."/>
            <person name="Nakamura Y."/>
            <person name="Arita M."/>
            <person name="Tohno M."/>
        </authorList>
    </citation>
    <scope>NUCLEOTIDE SEQUENCE [LARGE SCALE GENOMIC DNA]</scope>
    <source>
        <strain evidence="2 4">JCM 8573</strain>
    </source>
</reference>
<dbReference type="AlphaFoldDB" id="A0A224V391"/>
<evidence type="ECO:0000259" key="1">
    <source>
        <dbReference type="Pfam" id="PF14278"/>
    </source>
</evidence>
<dbReference type="Proteomes" id="UP000294668">
    <property type="component" value="Unassembled WGS sequence"/>
</dbReference>
<dbReference type="RefSeq" id="WP_420844006.1">
    <property type="nucleotide sequence ID" value="NZ_BDGB01000029.1"/>
</dbReference>
<dbReference type="InterPro" id="IPR050624">
    <property type="entry name" value="HTH-type_Tx_Regulator"/>
</dbReference>
<evidence type="ECO:0000313" key="5">
    <source>
        <dbReference type="Proteomes" id="UP000294668"/>
    </source>
</evidence>
<dbReference type="InterPro" id="IPR039532">
    <property type="entry name" value="TetR_C_Firmicutes"/>
</dbReference>
<evidence type="ECO:0000313" key="4">
    <source>
        <dbReference type="Proteomes" id="UP000214739"/>
    </source>
</evidence>
<dbReference type="PANTHER" id="PTHR43479">
    <property type="entry name" value="ACREF/ENVCD OPERON REPRESSOR-RELATED"/>
    <property type="match status" value="1"/>
</dbReference>
<dbReference type="Proteomes" id="UP000214739">
    <property type="component" value="Unassembled WGS sequence"/>
</dbReference>
<dbReference type="EMBL" id="PUFL01000009">
    <property type="protein sequence ID" value="TDG94892.1"/>
    <property type="molecule type" value="Genomic_DNA"/>
</dbReference>